<sequence>MMTATDSSPTTEGEPSLQACLPPPQRSRHRVSPTGDKLHLSTVVISPVALRSSLTMATSLPSAGGPVPLRSTSTA</sequence>
<feature type="compositionally biased region" description="Polar residues" evidence="1">
    <location>
        <begin position="1"/>
        <end position="13"/>
    </location>
</feature>
<name>A0AAX6FKQ4_IRIPA</name>
<evidence type="ECO:0000256" key="1">
    <source>
        <dbReference type="SAM" id="MobiDB-lite"/>
    </source>
</evidence>
<dbReference type="AlphaFoldDB" id="A0AAX6FKQ4"/>
<proteinExistence type="predicted"/>
<reference evidence="2" key="1">
    <citation type="journal article" date="2023" name="GigaByte">
        <title>Genome assembly of the bearded iris, Iris pallida Lam.</title>
        <authorList>
            <person name="Bruccoleri R.E."/>
            <person name="Oakeley E.J."/>
            <person name="Faust A.M.E."/>
            <person name="Altorfer M."/>
            <person name="Dessus-Babus S."/>
            <person name="Burckhardt D."/>
            <person name="Oertli M."/>
            <person name="Naumann U."/>
            <person name="Petersen F."/>
            <person name="Wong J."/>
        </authorList>
    </citation>
    <scope>NUCLEOTIDE SEQUENCE</scope>
    <source>
        <strain evidence="2">GSM-AAB239-AS_SAM_17_03QT</strain>
    </source>
</reference>
<organism evidence="2 3">
    <name type="scientific">Iris pallida</name>
    <name type="common">Sweet iris</name>
    <dbReference type="NCBI Taxonomy" id="29817"/>
    <lineage>
        <taxon>Eukaryota</taxon>
        <taxon>Viridiplantae</taxon>
        <taxon>Streptophyta</taxon>
        <taxon>Embryophyta</taxon>
        <taxon>Tracheophyta</taxon>
        <taxon>Spermatophyta</taxon>
        <taxon>Magnoliopsida</taxon>
        <taxon>Liliopsida</taxon>
        <taxon>Asparagales</taxon>
        <taxon>Iridaceae</taxon>
        <taxon>Iridoideae</taxon>
        <taxon>Irideae</taxon>
        <taxon>Iris</taxon>
    </lineage>
</organism>
<keyword evidence="3" id="KW-1185">Reference proteome</keyword>
<accession>A0AAX6FKQ4</accession>
<feature type="region of interest" description="Disordered" evidence="1">
    <location>
        <begin position="1"/>
        <end position="36"/>
    </location>
</feature>
<reference evidence="2" key="2">
    <citation type="submission" date="2023-04" db="EMBL/GenBank/DDBJ databases">
        <authorList>
            <person name="Bruccoleri R.E."/>
            <person name="Oakeley E.J."/>
            <person name="Faust A.-M."/>
            <person name="Dessus-Babus S."/>
            <person name="Altorfer M."/>
            <person name="Burckhardt D."/>
            <person name="Oertli M."/>
            <person name="Naumann U."/>
            <person name="Petersen F."/>
            <person name="Wong J."/>
        </authorList>
    </citation>
    <scope>NUCLEOTIDE SEQUENCE</scope>
    <source>
        <strain evidence="2">GSM-AAB239-AS_SAM_17_03QT</strain>
        <tissue evidence="2">Leaf</tissue>
    </source>
</reference>
<evidence type="ECO:0000313" key="3">
    <source>
        <dbReference type="Proteomes" id="UP001140949"/>
    </source>
</evidence>
<gene>
    <name evidence="2" type="ORF">M6B38_416360</name>
</gene>
<evidence type="ECO:0000313" key="2">
    <source>
        <dbReference type="EMBL" id="KAJ6816863.1"/>
    </source>
</evidence>
<dbReference type="EMBL" id="JANAVB010028163">
    <property type="protein sequence ID" value="KAJ6816863.1"/>
    <property type="molecule type" value="Genomic_DNA"/>
</dbReference>
<dbReference type="Proteomes" id="UP001140949">
    <property type="component" value="Unassembled WGS sequence"/>
</dbReference>
<protein>
    <submittedName>
        <fullName evidence="2">Uncharacterized protein</fullName>
    </submittedName>
</protein>
<comment type="caution">
    <text evidence="2">The sequence shown here is derived from an EMBL/GenBank/DDBJ whole genome shotgun (WGS) entry which is preliminary data.</text>
</comment>
<feature type="region of interest" description="Disordered" evidence="1">
    <location>
        <begin position="56"/>
        <end position="75"/>
    </location>
</feature>